<dbReference type="Proteomes" id="UP000306477">
    <property type="component" value="Unassembled WGS sequence"/>
</dbReference>
<dbReference type="OrthoDB" id="2990527at2"/>
<dbReference type="AlphaFoldDB" id="A0A4S3PSS7"/>
<dbReference type="Pfam" id="PF26154">
    <property type="entry name" value="DUF8042"/>
    <property type="match status" value="1"/>
</dbReference>
<dbReference type="EMBL" id="SLUB01000018">
    <property type="protein sequence ID" value="THE12356.1"/>
    <property type="molecule type" value="Genomic_DNA"/>
</dbReference>
<protein>
    <recommendedName>
        <fullName evidence="1">DUF8042 domain-containing protein</fullName>
    </recommendedName>
</protein>
<gene>
    <name evidence="2" type="ORF">E1I69_11690</name>
</gene>
<sequence length="128" mass="14897">MIQLSLEQYDVLQRYYELLGTVEEGFEYVVSSFEDISHSNADQVLVDIFAALSSIYQTNDHLLSLFKDQKEIVASIHFFNGVITEISKLENSFENEQKKQQFIKSNIYPAFQAWKESIQDKLSIYVVQ</sequence>
<name>A0A4S3PSS7_9BACI</name>
<dbReference type="RefSeq" id="WP_136379797.1">
    <property type="nucleotide sequence ID" value="NZ_SLUB01000018.1"/>
</dbReference>
<comment type="caution">
    <text evidence="2">The sequence shown here is derived from an EMBL/GenBank/DDBJ whole genome shotgun (WGS) entry which is preliminary data.</text>
</comment>
<proteinExistence type="predicted"/>
<accession>A0A4S3PSS7</accession>
<reference evidence="2 3" key="1">
    <citation type="journal article" date="2019" name="Indoor Air">
        <title>Impacts of indoor surface finishes on bacterial viability.</title>
        <authorList>
            <person name="Hu J."/>
            <person name="Maamar S.B."/>
            <person name="Glawe A.J."/>
            <person name="Gottel N."/>
            <person name="Gilbert J.A."/>
            <person name="Hartmann E.M."/>
        </authorList>
    </citation>
    <scope>NUCLEOTIDE SEQUENCE [LARGE SCALE GENOMIC DNA]</scope>
    <source>
        <strain evidence="2 3">AF060A6</strain>
    </source>
</reference>
<feature type="domain" description="DUF8042" evidence="1">
    <location>
        <begin position="7"/>
        <end position="122"/>
    </location>
</feature>
<keyword evidence="3" id="KW-1185">Reference proteome</keyword>
<dbReference type="InterPro" id="IPR058355">
    <property type="entry name" value="DUF8042"/>
</dbReference>
<evidence type="ECO:0000313" key="2">
    <source>
        <dbReference type="EMBL" id="THE12356.1"/>
    </source>
</evidence>
<organism evidence="2 3">
    <name type="scientific">Bacillus timonensis</name>
    <dbReference type="NCBI Taxonomy" id="1033734"/>
    <lineage>
        <taxon>Bacteria</taxon>
        <taxon>Bacillati</taxon>
        <taxon>Bacillota</taxon>
        <taxon>Bacilli</taxon>
        <taxon>Bacillales</taxon>
        <taxon>Bacillaceae</taxon>
        <taxon>Bacillus</taxon>
    </lineage>
</organism>
<evidence type="ECO:0000259" key="1">
    <source>
        <dbReference type="Pfam" id="PF26154"/>
    </source>
</evidence>
<evidence type="ECO:0000313" key="3">
    <source>
        <dbReference type="Proteomes" id="UP000306477"/>
    </source>
</evidence>